<dbReference type="SUPFAM" id="SSF53254">
    <property type="entry name" value="Phosphoglycerate mutase-like"/>
    <property type="match status" value="1"/>
</dbReference>
<protein>
    <recommendedName>
        <fullName evidence="3">Phosphoglycerate mutase</fullName>
    </recommendedName>
</protein>
<evidence type="ECO:0000313" key="2">
    <source>
        <dbReference type="Proteomes" id="UP000289758"/>
    </source>
</evidence>
<evidence type="ECO:0008006" key="3">
    <source>
        <dbReference type="Google" id="ProtNLM"/>
    </source>
</evidence>
<proteinExistence type="predicted"/>
<keyword evidence="2" id="KW-1185">Reference proteome</keyword>
<dbReference type="EMBL" id="PDKK01000012">
    <property type="protein sequence ID" value="RXK03478.1"/>
    <property type="molecule type" value="Genomic_DNA"/>
</dbReference>
<sequence length="179" mass="21255">MFFVALITLLRHAPLPKEYQKRYIGHTNIEIDLKLTDLSLVKDLKLKDYDLVFSSDLKRCTQTLELLGFNFSIDSRLREVEFKDSFELKSFDEIEKMDIYEKKYLDSFLAWHEFICKESFSKFEQRVYSFIKELPKNKNILICSHGGTIKMMNSILNNEEYFSSPFNLKYLESVDIIIS</sequence>
<evidence type="ECO:0000313" key="1">
    <source>
        <dbReference type="EMBL" id="RXK03478.1"/>
    </source>
</evidence>
<gene>
    <name evidence="1" type="ORF">CRV07_12415</name>
</gene>
<dbReference type="SMART" id="SM00855">
    <property type="entry name" value="PGAM"/>
    <property type="match status" value="1"/>
</dbReference>
<accession>A0A4Q1AHY2</accession>
<dbReference type="CDD" id="cd07067">
    <property type="entry name" value="HP_PGM_like"/>
    <property type="match status" value="1"/>
</dbReference>
<name>A0A4Q1AHY2_9BACT</name>
<dbReference type="AlphaFoldDB" id="A0A4Q1AHY2"/>
<reference evidence="1 2" key="1">
    <citation type="submission" date="2017-10" db="EMBL/GenBank/DDBJ databases">
        <title>Genomics of the genus Arcobacter.</title>
        <authorList>
            <person name="Perez-Cataluna A."/>
            <person name="Figueras M.J."/>
        </authorList>
    </citation>
    <scope>NUCLEOTIDE SEQUENCE [LARGE SCALE GENOMIC DNA]</scope>
    <source>
        <strain evidence="1 2">CECT 8441</strain>
    </source>
</reference>
<comment type="caution">
    <text evidence="1">The sequence shown here is derived from an EMBL/GenBank/DDBJ whole genome shotgun (WGS) entry which is preliminary data.</text>
</comment>
<organism evidence="1 2">
    <name type="scientific">Halarcobacter ebronensis</name>
    <dbReference type="NCBI Taxonomy" id="1462615"/>
    <lineage>
        <taxon>Bacteria</taxon>
        <taxon>Pseudomonadati</taxon>
        <taxon>Campylobacterota</taxon>
        <taxon>Epsilonproteobacteria</taxon>
        <taxon>Campylobacterales</taxon>
        <taxon>Arcobacteraceae</taxon>
        <taxon>Halarcobacter</taxon>
    </lineage>
</organism>
<dbReference type="Pfam" id="PF00300">
    <property type="entry name" value="His_Phos_1"/>
    <property type="match status" value="1"/>
</dbReference>
<dbReference type="Gene3D" id="3.40.50.1240">
    <property type="entry name" value="Phosphoglycerate mutase-like"/>
    <property type="match status" value="1"/>
</dbReference>
<dbReference type="InterPro" id="IPR013078">
    <property type="entry name" value="His_Pase_superF_clade-1"/>
</dbReference>
<dbReference type="InterPro" id="IPR029033">
    <property type="entry name" value="His_PPase_superfam"/>
</dbReference>
<dbReference type="OrthoDB" id="9781415at2"/>
<dbReference type="Proteomes" id="UP000289758">
    <property type="component" value="Unassembled WGS sequence"/>
</dbReference>